<dbReference type="PROSITE" id="PS50263">
    <property type="entry name" value="CN_HYDROLASE"/>
    <property type="match status" value="1"/>
</dbReference>
<dbReference type="InterPro" id="IPR003010">
    <property type="entry name" value="C-N_Hydrolase"/>
</dbReference>
<feature type="transmembrane region" description="Helical" evidence="9">
    <location>
        <begin position="204"/>
        <end position="224"/>
    </location>
</feature>
<feature type="transmembrane region" description="Helical" evidence="9">
    <location>
        <begin position="32"/>
        <end position="49"/>
    </location>
</feature>
<dbReference type="InterPro" id="IPR036526">
    <property type="entry name" value="C-N_Hydrolase_sf"/>
</dbReference>
<evidence type="ECO:0000256" key="6">
    <source>
        <dbReference type="ARBA" id="ARBA00022989"/>
    </source>
</evidence>
<dbReference type="SUPFAM" id="SSF56317">
    <property type="entry name" value="Carbon-nitrogen hydrolase"/>
    <property type="match status" value="1"/>
</dbReference>
<comment type="function">
    <text evidence="9">Catalyzes the phospholipid dependent N-acylation of the N-terminal cysteine of apolipoprotein, the last step in lipoprotein maturation.</text>
</comment>
<reference evidence="11 12" key="1">
    <citation type="submission" date="2018-11" db="EMBL/GenBank/DDBJ databases">
        <authorList>
            <person name="Mardanov A.V."/>
            <person name="Ravin N.V."/>
            <person name="Dedysh S.N."/>
        </authorList>
    </citation>
    <scope>NUCLEOTIDE SEQUENCE [LARGE SCALE GENOMIC DNA]</scope>
    <source>
        <strain evidence="11 12">AF10</strain>
    </source>
</reference>
<name>A0A4Q0SX20_9BACT</name>
<reference evidence="12" key="2">
    <citation type="submission" date="2019-02" db="EMBL/GenBank/DDBJ databases">
        <title>Granulicella sibirica sp. nov., a psychrotolerant acidobacterium isolated from an organic soil layer in forested tundra, West Siberia.</title>
        <authorList>
            <person name="Oshkin I.Y."/>
            <person name="Kulichevskaya I.S."/>
            <person name="Rijpstra W.I.C."/>
            <person name="Sinninghe Damste J.S."/>
            <person name="Rakitin A.L."/>
            <person name="Ravin N.V."/>
            <person name="Dedysh S.N."/>
        </authorList>
    </citation>
    <scope>NUCLEOTIDE SEQUENCE [LARGE SCALE GENOMIC DNA]</scope>
    <source>
        <strain evidence="12">AF10</strain>
    </source>
</reference>
<evidence type="ECO:0000256" key="5">
    <source>
        <dbReference type="ARBA" id="ARBA00022692"/>
    </source>
</evidence>
<comment type="caution">
    <text evidence="11">The sequence shown here is derived from an EMBL/GenBank/DDBJ whole genome shotgun (WGS) entry which is preliminary data.</text>
</comment>
<evidence type="ECO:0000256" key="7">
    <source>
        <dbReference type="ARBA" id="ARBA00023136"/>
    </source>
</evidence>
<keyword evidence="5 9" id="KW-0812">Transmembrane</keyword>
<keyword evidence="8 9" id="KW-0012">Acyltransferase</keyword>
<dbReference type="OrthoDB" id="9811121at2"/>
<comment type="catalytic activity">
    <reaction evidence="9">
        <text>N-terminal S-1,2-diacyl-sn-glyceryl-L-cysteinyl-[lipoprotein] + a glycerophospholipid = N-acyl-S-1,2-diacyl-sn-glyceryl-L-cysteinyl-[lipoprotein] + a 2-acyl-sn-glycero-3-phospholipid + H(+)</text>
        <dbReference type="Rhea" id="RHEA:48228"/>
        <dbReference type="Rhea" id="RHEA-COMP:14681"/>
        <dbReference type="Rhea" id="RHEA-COMP:14684"/>
        <dbReference type="ChEBI" id="CHEBI:15378"/>
        <dbReference type="ChEBI" id="CHEBI:136912"/>
        <dbReference type="ChEBI" id="CHEBI:140656"/>
        <dbReference type="ChEBI" id="CHEBI:140657"/>
        <dbReference type="ChEBI" id="CHEBI:140660"/>
        <dbReference type="EC" id="2.3.1.269"/>
    </reaction>
</comment>
<feature type="transmembrane region" description="Helical" evidence="9">
    <location>
        <begin position="169"/>
        <end position="192"/>
    </location>
</feature>
<evidence type="ECO:0000256" key="1">
    <source>
        <dbReference type="ARBA" id="ARBA00004651"/>
    </source>
</evidence>
<proteinExistence type="inferred from homology"/>
<dbReference type="PANTHER" id="PTHR38686:SF1">
    <property type="entry name" value="APOLIPOPROTEIN N-ACYLTRANSFERASE"/>
    <property type="match status" value="1"/>
</dbReference>
<feature type="transmembrane region" description="Helical" evidence="9">
    <location>
        <begin position="95"/>
        <end position="119"/>
    </location>
</feature>
<feature type="transmembrane region" description="Helical" evidence="9">
    <location>
        <begin position="131"/>
        <end position="149"/>
    </location>
</feature>
<dbReference type="Pfam" id="PF00795">
    <property type="entry name" value="CN_hydrolase"/>
    <property type="match status" value="1"/>
</dbReference>
<dbReference type="NCBIfam" id="TIGR00546">
    <property type="entry name" value="lnt"/>
    <property type="match status" value="1"/>
</dbReference>
<keyword evidence="6 9" id="KW-1133">Transmembrane helix</keyword>
<dbReference type="PANTHER" id="PTHR38686">
    <property type="entry name" value="APOLIPOPROTEIN N-ACYLTRANSFERASE"/>
    <property type="match status" value="1"/>
</dbReference>
<evidence type="ECO:0000256" key="9">
    <source>
        <dbReference type="HAMAP-Rule" id="MF_01148"/>
    </source>
</evidence>
<organism evidence="11 12">
    <name type="scientific">Granulicella sibirica</name>
    <dbReference type="NCBI Taxonomy" id="2479048"/>
    <lineage>
        <taxon>Bacteria</taxon>
        <taxon>Pseudomonadati</taxon>
        <taxon>Acidobacteriota</taxon>
        <taxon>Terriglobia</taxon>
        <taxon>Terriglobales</taxon>
        <taxon>Acidobacteriaceae</taxon>
        <taxon>Granulicella</taxon>
    </lineage>
</organism>
<dbReference type="Pfam" id="PF20154">
    <property type="entry name" value="LNT_N"/>
    <property type="match status" value="1"/>
</dbReference>
<comment type="similarity">
    <text evidence="2 9">Belongs to the CN hydrolase family. Apolipoprotein N-acyltransferase subfamily.</text>
</comment>
<feature type="domain" description="CN hydrolase" evidence="10">
    <location>
        <begin position="269"/>
        <end position="519"/>
    </location>
</feature>
<keyword evidence="3 9" id="KW-1003">Cell membrane</keyword>
<dbReference type="UniPathway" id="UPA00666"/>
<dbReference type="EMBL" id="RDSM01000002">
    <property type="protein sequence ID" value="RXH55665.1"/>
    <property type="molecule type" value="Genomic_DNA"/>
</dbReference>
<comment type="pathway">
    <text evidence="9">Protein modification; lipoprotein biosynthesis (N-acyl transfer).</text>
</comment>
<dbReference type="InterPro" id="IPR045378">
    <property type="entry name" value="LNT_N"/>
</dbReference>
<accession>A0A4Q0SX20</accession>
<comment type="subcellular location">
    <subcellularLocation>
        <location evidence="1 9">Cell membrane</location>
        <topology evidence="1 9">Multi-pass membrane protein</topology>
    </subcellularLocation>
</comment>
<dbReference type="HAMAP" id="MF_01148">
    <property type="entry name" value="Lnt"/>
    <property type="match status" value="1"/>
</dbReference>
<evidence type="ECO:0000313" key="11">
    <source>
        <dbReference type="EMBL" id="RXH55665.1"/>
    </source>
</evidence>
<evidence type="ECO:0000259" key="10">
    <source>
        <dbReference type="PROSITE" id="PS50263"/>
    </source>
</evidence>
<keyword evidence="7 9" id="KW-0472">Membrane</keyword>
<sequence>MRSLPARLWALAAVSGVLQVLPFPIAGPVPLWRTAFCWFALVPLIYSSLSTEDSGRPVNPLHAAFLGYLCGFVFYLGNCYWIFQTMNLYGGLPQPVAGGILALFCLYLGLYHALFGALLAAVRIRFGRQNALLLSPFLWVAVELARARITGFPWDLLGITQVDNPLLTRLVPFTGAYGLSFLIASVNALWLVRIRLRHRPYLRPTLTASGIVFAVLYVYFLRLIPPVQNAPASASATLVQENLEVGAANTGPQETREELLASFSNLSRNPVHTELNGIPGLPSTSLVRITEFPYVEGPPGYQPADLIVWPESPAGFRTDDPTFRAATSNLARATSAPLVLGALGVVPDPTTERGGHVYDSAALITPNGTQAGRYDKIHLVPFGEYIPFKNLFFFARKLTAGVGDMDRGADRTVFRAATSSGTHAFGIFICYESIFGNEVRQFVANGAEVLVNISDDGWYGDSGAPWQHLNMVRMRAIENHRWILRATNTGITSTINPSGHVVAALPRHIRSSINVPFAFEQGTTFYTRHGDLFAYLCALVTLAALAFTFEPQVN</sequence>
<evidence type="ECO:0000256" key="4">
    <source>
        <dbReference type="ARBA" id="ARBA00022679"/>
    </source>
</evidence>
<dbReference type="InterPro" id="IPR004563">
    <property type="entry name" value="Apolipo_AcylTrfase"/>
</dbReference>
<dbReference type="CDD" id="cd07571">
    <property type="entry name" value="ALP_N-acyl_transferase"/>
    <property type="match status" value="1"/>
</dbReference>
<dbReference type="AlphaFoldDB" id="A0A4Q0SX20"/>
<feature type="transmembrane region" description="Helical" evidence="9">
    <location>
        <begin position="61"/>
        <end position="83"/>
    </location>
</feature>
<evidence type="ECO:0000256" key="3">
    <source>
        <dbReference type="ARBA" id="ARBA00022475"/>
    </source>
</evidence>
<keyword evidence="11" id="KW-0449">Lipoprotein</keyword>
<dbReference type="GO" id="GO:0005886">
    <property type="term" value="C:plasma membrane"/>
    <property type="evidence" value="ECO:0007669"/>
    <property type="project" value="UniProtKB-SubCell"/>
</dbReference>
<evidence type="ECO:0000256" key="2">
    <source>
        <dbReference type="ARBA" id="ARBA00010065"/>
    </source>
</evidence>
<evidence type="ECO:0000313" key="12">
    <source>
        <dbReference type="Proteomes" id="UP000289437"/>
    </source>
</evidence>
<protein>
    <recommendedName>
        <fullName evidence="9">Apolipoprotein N-acyltransferase</fullName>
        <shortName evidence="9">ALP N-acyltransferase</shortName>
        <ecNumber evidence="9">2.3.1.269</ecNumber>
    </recommendedName>
</protein>
<dbReference type="RefSeq" id="WP_128913278.1">
    <property type="nucleotide sequence ID" value="NZ_RDSM01000002.1"/>
</dbReference>
<dbReference type="Gene3D" id="3.60.110.10">
    <property type="entry name" value="Carbon-nitrogen hydrolase"/>
    <property type="match status" value="1"/>
</dbReference>
<evidence type="ECO:0000256" key="8">
    <source>
        <dbReference type="ARBA" id="ARBA00023315"/>
    </source>
</evidence>
<dbReference type="Proteomes" id="UP000289437">
    <property type="component" value="Unassembled WGS sequence"/>
</dbReference>
<keyword evidence="4 9" id="KW-0808">Transferase</keyword>
<dbReference type="EC" id="2.3.1.269" evidence="9"/>
<gene>
    <name evidence="9" type="primary">lnt</name>
    <name evidence="11" type="ORF">GRAN_2522</name>
</gene>
<dbReference type="GO" id="GO:0042158">
    <property type="term" value="P:lipoprotein biosynthetic process"/>
    <property type="evidence" value="ECO:0007669"/>
    <property type="project" value="UniProtKB-UniRule"/>
</dbReference>
<keyword evidence="12" id="KW-1185">Reference proteome</keyword>
<dbReference type="GO" id="GO:0016410">
    <property type="term" value="F:N-acyltransferase activity"/>
    <property type="evidence" value="ECO:0007669"/>
    <property type="project" value="UniProtKB-UniRule"/>
</dbReference>